<dbReference type="SMART" id="SM00331">
    <property type="entry name" value="PP2C_SIG"/>
    <property type="match status" value="1"/>
</dbReference>
<evidence type="ECO:0000313" key="5">
    <source>
        <dbReference type="EMBL" id="NME68910.1"/>
    </source>
</evidence>
<dbReference type="PANTHER" id="PTHR43156">
    <property type="entry name" value="STAGE II SPORULATION PROTEIN E-RELATED"/>
    <property type="match status" value="1"/>
</dbReference>
<dbReference type="InterPro" id="IPR036457">
    <property type="entry name" value="PPM-type-like_dom_sf"/>
</dbReference>
<dbReference type="GO" id="GO:0016791">
    <property type="term" value="F:phosphatase activity"/>
    <property type="evidence" value="ECO:0007669"/>
    <property type="project" value="TreeGrafter"/>
</dbReference>
<dbReference type="Proteomes" id="UP000576082">
    <property type="component" value="Unassembled WGS sequence"/>
</dbReference>
<feature type="transmembrane region" description="Helical" evidence="3">
    <location>
        <begin position="29"/>
        <end position="45"/>
    </location>
</feature>
<dbReference type="PANTHER" id="PTHR43156:SF9">
    <property type="entry name" value="HAMP DOMAIN-CONTAINING PROTEIN"/>
    <property type="match status" value="1"/>
</dbReference>
<keyword evidence="2" id="KW-0175">Coiled coil</keyword>
<feature type="coiled-coil region" evidence="2">
    <location>
        <begin position="196"/>
        <end position="230"/>
    </location>
</feature>
<evidence type="ECO:0000259" key="4">
    <source>
        <dbReference type="SMART" id="SM00331"/>
    </source>
</evidence>
<evidence type="ECO:0000256" key="2">
    <source>
        <dbReference type="SAM" id="Coils"/>
    </source>
</evidence>
<dbReference type="RefSeq" id="WP_169657202.1">
    <property type="nucleotide sequence ID" value="NZ_JABANE010000031.1"/>
</dbReference>
<dbReference type="Gene3D" id="3.60.40.10">
    <property type="entry name" value="PPM-type phosphatase domain"/>
    <property type="match status" value="1"/>
</dbReference>
<feature type="transmembrane region" description="Helical" evidence="3">
    <location>
        <begin position="79"/>
        <end position="96"/>
    </location>
</feature>
<reference evidence="5 6" key="1">
    <citation type="submission" date="2020-04" db="EMBL/GenBank/DDBJ databases">
        <title>Flammeovirga sp. SR4, a novel species isolated from seawater.</title>
        <authorList>
            <person name="Wang X."/>
        </authorList>
    </citation>
    <scope>NUCLEOTIDE SEQUENCE [LARGE SCALE GENOMIC DNA]</scope>
    <source>
        <strain evidence="5 6">ATCC 23126</strain>
    </source>
</reference>
<gene>
    <name evidence="5" type="ORF">HHU12_13135</name>
</gene>
<sequence length="481" mass="55070">MNSTLNAQLLYGNRIELNKEKSFWRKAKYSFLFFIFFTLAGFFKLQFFQSGLLAFSGMLVLFTIYMLRKRVKWKTLCTVYLYFLTTMLFFLSLAAGGMKAHSSAWIATTIVTAYWFLGKKRSRFILVYSAVLLTLLFVIELVNDGPLFDPLSSTNQVLFNWLLDLALLLNISNDVRAMDLQTTIFQNKLQKNSDELIQFGEELSQTNEEINAQKEEIESQRDDIEKSHLKLRKSLDHVTDSIRYAKTIQMALLTSQEELNKIFKEVSILFKPKDHVSGDFYFSRKFDNRTLMVVGDCTGHGVPGALLSMVALEALDRLEELPESPADLLEALDTYFFEKLRQSNVDGNKDGMDISVAYIDYDYRFQYAGAKGKGLLVDNTGVVPLKATNRSIGGNIKKSKAFEVTEIQIQPDTLICLYTDGFVDQNGINGKIGSLRFRNILEKYYLKFTKDCVEELEVVLNNETYGFTQRDDITVFVAIHH</sequence>
<feature type="transmembrane region" description="Helical" evidence="3">
    <location>
        <begin position="124"/>
        <end position="142"/>
    </location>
</feature>
<evidence type="ECO:0000256" key="3">
    <source>
        <dbReference type="SAM" id="Phobius"/>
    </source>
</evidence>
<keyword evidence="3" id="KW-0812">Transmembrane</keyword>
<organism evidence="5 6">
    <name type="scientific">Flammeovirga aprica JL-4</name>
    <dbReference type="NCBI Taxonomy" id="694437"/>
    <lineage>
        <taxon>Bacteria</taxon>
        <taxon>Pseudomonadati</taxon>
        <taxon>Bacteroidota</taxon>
        <taxon>Cytophagia</taxon>
        <taxon>Cytophagales</taxon>
        <taxon>Flammeovirgaceae</taxon>
        <taxon>Flammeovirga</taxon>
    </lineage>
</organism>
<feature type="transmembrane region" description="Helical" evidence="3">
    <location>
        <begin position="51"/>
        <end position="67"/>
    </location>
</feature>
<dbReference type="AlphaFoldDB" id="A0A7X9RUF8"/>
<dbReference type="Pfam" id="PF07228">
    <property type="entry name" value="SpoIIE"/>
    <property type="match status" value="1"/>
</dbReference>
<dbReference type="InterPro" id="IPR001932">
    <property type="entry name" value="PPM-type_phosphatase-like_dom"/>
</dbReference>
<dbReference type="EMBL" id="JABANE010000031">
    <property type="protein sequence ID" value="NME68910.1"/>
    <property type="molecule type" value="Genomic_DNA"/>
</dbReference>
<feature type="transmembrane region" description="Helical" evidence="3">
    <location>
        <begin position="102"/>
        <end position="117"/>
    </location>
</feature>
<proteinExistence type="predicted"/>
<feature type="domain" description="PPM-type phosphatase" evidence="4">
    <location>
        <begin position="265"/>
        <end position="480"/>
    </location>
</feature>
<keyword evidence="3" id="KW-1133">Transmembrane helix</keyword>
<protein>
    <submittedName>
        <fullName evidence="5">SpoIIE family protein phosphatase</fullName>
    </submittedName>
</protein>
<dbReference type="InterPro" id="IPR052016">
    <property type="entry name" value="Bact_Sigma-Reg"/>
</dbReference>
<dbReference type="SUPFAM" id="SSF81606">
    <property type="entry name" value="PP2C-like"/>
    <property type="match status" value="1"/>
</dbReference>
<comment type="caution">
    <text evidence="5">The sequence shown here is derived from an EMBL/GenBank/DDBJ whole genome shotgun (WGS) entry which is preliminary data.</text>
</comment>
<keyword evidence="3" id="KW-0472">Membrane</keyword>
<keyword evidence="6" id="KW-1185">Reference proteome</keyword>
<evidence type="ECO:0000313" key="6">
    <source>
        <dbReference type="Proteomes" id="UP000576082"/>
    </source>
</evidence>
<name>A0A7X9RUF8_9BACT</name>
<accession>A0A7X9RUF8</accession>
<keyword evidence="1" id="KW-0378">Hydrolase</keyword>
<evidence type="ECO:0000256" key="1">
    <source>
        <dbReference type="ARBA" id="ARBA00022801"/>
    </source>
</evidence>